<evidence type="ECO:0000313" key="10">
    <source>
        <dbReference type="EMBL" id="EKF55301.1"/>
    </source>
</evidence>
<dbReference type="InterPro" id="IPR003507">
    <property type="entry name" value="S66_fam"/>
</dbReference>
<evidence type="ECO:0000256" key="3">
    <source>
        <dbReference type="ARBA" id="ARBA00022670"/>
    </source>
</evidence>
<feature type="domain" description="LD-carboxypeptidase N-terminal" evidence="8">
    <location>
        <begin position="53"/>
        <end position="169"/>
    </location>
</feature>
<dbReference type="InterPro" id="IPR027478">
    <property type="entry name" value="LdcA_N"/>
</dbReference>
<feature type="chain" id="PRO_5003863229" evidence="7">
    <location>
        <begin position="26"/>
        <end position="355"/>
    </location>
</feature>
<dbReference type="OrthoDB" id="9807329at2"/>
<dbReference type="PATRIC" id="fig|555500.3.peg.1561"/>
<accession>K2Q3B1</accession>
<evidence type="ECO:0000313" key="11">
    <source>
        <dbReference type="Proteomes" id="UP000007364"/>
    </source>
</evidence>
<dbReference type="InterPro" id="IPR040921">
    <property type="entry name" value="Peptidase_S66C"/>
</dbReference>
<evidence type="ECO:0000256" key="6">
    <source>
        <dbReference type="PIRSR" id="PIRSR028757-1"/>
    </source>
</evidence>
<dbReference type="Pfam" id="PF02016">
    <property type="entry name" value="Peptidase_S66"/>
    <property type="match status" value="1"/>
</dbReference>
<dbReference type="GO" id="GO:0008236">
    <property type="term" value="F:serine-type peptidase activity"/>
    <property type="evidence" value="ECO:0007669"/>
    <property type="project" value="UniProtKB-KW"/>
</dbReference>
<dbReference type="SUPFAM" id="SSF52317">
    <property type="entry name" value="Class I glutamine amidotransferase-like"/>
    <property type="match status" value="1"/>
</dbReference>
<dbReference type="EMBL" id="AMSG01000008">
    <property type="protein sequence ID" value="EKF55301.1"/>
    <property type="molecule type" value="Genomic_DNA"/>
</dbReference>
<evidence type="ECO:0000259" key="9">
    <source>
        <dbReference type="Pfam" id="PF17676"/>
    </source>
</evidence>
<comment type="caution">
    <text evidence="10">The sequence shown here is derived from an EMBL/GenBank/DDBJ whole genome shotgun (WGS) entry which is preliminary data.</text>
</comment>
<dbReference type="Proteomes" id="UP000007364">
    <property type="component" value="Unassembled WGS sequence"/>
</dbReference>
<evidence type="ECO:0000256" key="7">
    <source>
        <dbReference type="SAM" id="SignalP"/>
    </source>
</evidence>
<evidence type="ECO:0000256" key="4">
    <source>
        <dbReference type="ARBA" id="ARBA00022801"/>
    </source>
</evidence>
<dbReference type="CDD" id="cd07025">
    <property type="entry name" value="Peptidase_S66"/>
    <property type="match status" value="1"/>
</dbReference>
<dbReference type="RefSeq" id="WP_008991363.1">
    <property type="nucleotide sequence ID" value="NZ_AMSG01000008.1"/>
</dbReference>
<keyword evidence="7" id="KW-0732">Signal</keyword>
<dbReference type="GO" id="GO:0004180">
    <property type="term" value="F:carboxypeptidase activity"/>
    <property type="evidence" value="ECO:0007669"/>
    <property type="project" value="UniProtKB-KW"/>
</dbReference>
<keyword evidence="4" id="KW-0378">Hydrolase</keyword>
<sequence>MNRRSFISTGAQVSMLSMLPTASLAASNSIKPTFSTVELASILPKKLKKGDTVGLIAPGYSLSSKALENALSNVRAMGFKPYHTQRIIGHHGYFSNTDKLRAEDLEDMFLDPEVDGIICARGGYGCTRILDRINYDYIAQNPKVLVGFSDITALANTIHSKTGLVTFHGPVATTLDNSYNRDNLYKIITQPRDHINIRSERYSPQIMQNDDTFEQYVINPGIITAPLVGGNLSLLSAMCGTQYDVDYTGKLVFIEDIEEDPYRIDRMFTQLLSAPTFKHAAGIVLGVFKGCNEPKRVSFSLKEVILDRIKPLSIPSIYGYSIGHIDRNLTLPIGVKATLNTDTFSIELIQRALRD</sequence>
<dbReference type="InterPro" id="IPR029062">
    <property type="entry name" value="Class_I_gatase-like"/>
</dbReference>
<comment type="similarity">
    <text evidence="1">Belongs to the peptidase S66 family.</text>
</comment>
<dbReference type="eggNOG" id="COG1619">
    <property type="taxonomic scope" value="Bacteria"/>
</dbReference>
<feature type="domain" description="LD-carboxypeptidase C-terminal" evidence="9">
    <location>
        <begin position="225"/>
        <end position="339"/>
    </location>
</feature>
<keyword evidence="5" id="KW-0720">Serine protease</keyword>
<dbReference type="PIRSF" id="PIRSF028757">
    <property type="entry name" value="LD-carboxypeptidase"/>
    <property type="match status" value="1"/>
</dbReference>
<organism evidence="10 11">
    <name type="scientific">Galbibacter marinus</name>
    <dbReference type="NCBI Taxonomy" id="555500"/>
    <lineage>
        <taxon>Bacteria</taxon>
        <taxon>Pseudomonadati</taxon>
        <taxon>Bacteroidota</taxon>
        <taxon>Flavobacteriia</taxon>
        <taxon>Flavobacteriales</taxon>
        <taxon>Flavobacteriaceae</taxon>
        <taxon>Galbibacter</taxon>
    </lineage>
</organism>
<feature type="active site" description="Nucleophile" evidence="6">
    <location>
        <position position="149"/>
    </location>
</feature>
<dbReference type="Gene3D" id="3.40.50.10740">
    <property type="entry name" value="Class I glutamine amidotransferase-like"/>
    <property type="match status" value="1"/>
</dbReference>
<dbReference type="PANTHER" id="PTHR30237:SF2">
    <property type="entry name" value="MUREIN TETRAPEPTIDE CARBOXYPEPTIDASE"/>
    <property type="match status" value="1"/>
</dbReference>
<protein>
    <submittedName>
        <fullName evidence="10">Peptidase u61 ld-carboxypeptidase a</fullName>
    </submittedName>
</protein>
<dbReference type="Pfam" id="PF17676">
    <property type="entry name" value="Peptidase_S66C"/>
    <property type="match status" value="1"/>
</dbReference>
<feature type="active site" description="Charge relay system" evidence="6">
    <location>
        <position position="255"/>
    </location>
</feature>
<keyword evidence="3" id="KW-0645">Protease</keyword>
<dbReference type="Gene3D" id="3.50.30.60">
    <property type="entry name" value="LD-carboxypeptidase A C-terminal domain-like"/>
    <property type="match status" value="1"/>
</dbReference>
<dbReference type="STRING" id="555500.I215_07541"/>
<dbReference type="SUPFAM" id="SSF141986">
    <property type="entry name" value="LD-carboxypeptidase A C-terminal domain-like"/>
    <property type="match status" value="1"/>
</dbReference>
<evidence type="ECO:0000256" key="2">
    <source>
        <dbReference type="ARBA" id="ARBA00022645"/>
    </source>
</evidence>
<keyword evidence="2 10" id="KW-0121">Carboxypeptidase</keyword>
<feature type="active site" description="Charge relay system" evidence="6">
    <location>
        <position position="324"/>
    </location>
</feature>
<dbReference type="InterPro" id="IPR040449">
    <property type="entry name" value="Peptidase_S66_N"/>
</dbReference>
<dbReference type="InterPro" id="IPR027461">
    <property type="entry name" value="Carboxypeptidase_A_C_sf"/>
</dbReference>
<evidence type="ECO:0000256" key="5">
    <source>
        <dbReference type="ARBA" id="ARBA00022825"/>
    </source>
</evidence>
<name>K2Q3B1_9FLAO</name>
<dbReference type="GO" id="GO:0006508">
    <property type="term" value="P:proteolysis"/>
    <property type="evidence" value="ECO:0007669"/>
    <property type="project" value="UniProtKB-KW"/>
</dbReference>
<feature type="signal peptide" evidence="7">
    <location>
        <begin position="1"/>
        <end position="25"/>
    </location>
</feature>
<proteinExistence type="inferred from homology"/>
<evidence type="ECO:0000259" key="8">
    <source>
        <dbReference type="Pfam" id="PF02016"/>
    </source>
</evidence>
<reference evidence="10 11" key="1">
    <citation type="journal article" date="2012" name="J. Bacteriol.">
        <title>Genome Sequence of Galbibacter marinum Type Strain ck-I2-15.</title>
        <authorList>
            <person name="Lai Q."/>
            <person name="Li C."/>
            <person name="Shao Z."/>
        </authorList>
    </citation>
    <scope>NUCLEOTIDE SEQUENCE [LARGE SCALE GENOMIC DNA]</scope>
    <source>
        <strain evidence="11">ck-I2-15</strain>
    </source>
</reference>
<dbReference type="PANTHER" id="PTHR30237">
    <property type="entry name" value="MURAMOYLTETRAPEPTIDE CARBOXYPEPTIDASE"/>
    <property type="match status" value="1"/>
</dbReference>
<gene>
    <name evidence="10" type="ORF">I215_07541</name>
</gene>
<keyword evidence="11" id="KW-1185">Reference proteome</keyword>
<dbReference type="AlphaFoldDB" id="K2Q3B1"/>
<evidence type="ECO:0000256" key="1">
    <source>
        <dbReference type="ARBA" id="ARBA00010233"/>
    </source>
</evidence>